<dbReference type="Proteomes" id="UP000003994">
    <property type="component" value="Unassembled WGS sequence"/>
</dbReference>
<dbReference type="PATRIC" id="fig|883077.3.peg.1649"/>
<reference evidence="2 3" key="1">
    <citation type="submission" date="2012-07" db="EMBL/GenBank/DDBJ databases">
        <title>The Genome Sequence of Actinomyces turicensis ACS-279-V-COL4.</title>
        <authorList>
            <consortium name="The Broad Institute Genome Sequencing Platform"/>
            <person name="Earl A."/>
            <person name="Ward D."/>
            <person name="Feldgarden M."/>
            <person name="Gevers D."/>
            <person name="Saerens B."/>
            <person name="Vaneechoutte M."/>
            <person name="Walker B."/>
            <person name="Young S.K."/>
            <person name="Zeng Q."/>
            <person name="Gargeya S."/>
            <person name="Fitzgerald M."/>
            <person name="Haas B."/>
            <person name="Abouelleil A."/>
            <person name="Alvarado L."/>
            <person name="Arachchi H.M."/>
            <person name="Berlin A."/>
            <person name="Chapman S.B."/>
            <person name="Goldberg J."/>
            <person name="Griggs A."/>
            <person name="Gujja S."/>
            <person name="Hansen M."/>
            <person name="Howarth C."/>
            <person name="Imamovic A."/>
            <person name="Larimer J."/>
            <person name="McCowen C."/>
            <person name="Montmayeur A."/>
            <person name="Murphy C."/>
            <person name="Neiman D."/>
            <person name="Pearson M."/>
            <person name="Priest M."/>
            <person name="Roberts A."/>
            <person name="Saif S."/>
            <person name="Shea T."/>
            <person name="Sisk P."/>
            <person name="Sykes S."/>
            <person name="Wortman J."/>
            <person name="Nusbaum C."/>
            <person name="Birren B."/>
        </authorList>
    </citation>
    <scope>NUCLEOTIDE SEQUENCE [LARGE SCALE GENOMIC DNA]</scope>
    <source>
        <strain evidence="2 3">ACS-279-V-Col4</strain>
    </source>
</reference>
<dbReference type="SUPFAM" id="SSF46955">
    <property type="entry name" value="Putative DNA-binding domain"/>
    <property type="match status" value="1"/>
</dbReference>
<accession>K0YNS3</accession>
<dbReference type="EMBL" id="AGWQ01000009">
    <property type="protein sequence ID" value="EJZ85053.1"/>
    <property type="molecule type" value="Genomic_DNA"/>
</dbReference>
<keyword evidence="3" id="KW-1185">Reference proteome</keyword>
<proteinExistence type="predicted"/>
<dbReference type="HOGENOM" id="CLU_140176_9_5_11"/>
<dbReference type="AlphaFoldDB" id="K0YNS3"/>
<organism evidence="2 3">
    <name type="scientific">Schaalia turicensis ACS-279-V-Col4</name>
    <dbReference type="NCBI Taxonomy" id="883077"/>
    <lineage>
        <taxon>Bacteria</taxon>
        <taxon>Bacillati</taxon>
        <taxon>Actinomycetota</taxon>
        <taxon>Actinomycetes</taxon>
        <taxon>Actinomycetales</taxon>
        <taxon>Actinomycetaceae</taxon>
        <taxon>Schaalia</taxon>
    </lineage>
</organism>
<dbReference type="InterPro" id="IPR009061">
    <property type="entry name" value="DNA-bd_dom_put_sf"/>
</dbReference>
<name>K0YNS3_9ACTO</name>
<dbReference type="Pfam" id="PF12728">
    <property type="entry name" value="HTH_17"/>
    <property type="match status" value="1"/>
</dbReference>
<protein>
    <recommendedName>
        <fullName evidence="1">Helix-turn-helix domain-containing protein</fullName>
    </recommendedName>
</protein>
<evidence type="ECO:0000313" key="2">
    <source>
        <dbReference type="EMBL" id="EJZ85053.1"/>
    </source>
</evidence>
<sequence length="78" mass="8381">MSTPTTTSTLVTPAALTAEEAATYLGLSRQTLANWRVRGLGPAYSRLGGVGRPRIVYLVEDLDAFLRATRVETTGGQR</sequence>
<dbReference type="RefSeq" id="WP_006681829.1">
    <property type="nucleotide sequence ID" value="NZ_JH815211.1"/>
</dbReference>
<dbReference type="STRING" id="883077.HMPREF9241_01633"/>
<gene>
    <name evidence="2" type="ORF">HMPREF9241_01633</name>
</gene>
<dbReference type="InterPro" id="IPR041657">
    <property type="entry name" value="HTH_17"/>
</dbReference>
<evidence type="ECO:0000313" key="3">
    <source>
        <dbReference type="Proteomes" id="UP000003994"/>
    </source>
</evidence>
<comment type="caution">
    <text evidence="2">The sequence shown here is derived from an EMBL/GenBank/DDBJ whole genome shotgun (WGS) entry which is preliminary data.</text>
</comment>
<feature type="domain" description="Helix-turn-helix" evidence="1">
    <location>
        <begin position="16"/>
        <end position="68"/>
    </location>
</feature>
<evidence type="ECO:0000259" key="1">
    <source>
        <dbReference type="Pfam" id="PF12728"/>
    </source>
</evidence>